<evidence type="ECO:0000313" key="3">
    <source>
        <dbReference type="Proteomes" id="UP000224974"/>
    </source>
</evidence>
<dbReference type="AlphaFoldDB" id="A0A2C6DS10"/>
<feature type="chain" id="PRO_5012744960" description="Lipoprotein" evidence="1">
    <location>
        <begin position="23"/>
        <end position="462"/>
    </location>
</feature>
<proteinExistence type="predicted"/>
<gene>
    <name evidence="2" type="ORF">CRN84_23015</name>
</gene>
<keyword evidence="1" id="KW-0732">Signal</keyword>
<evidence type="ECO:0008006" key="4">
    <source>
        <dbReference type="Google" id="ProtNLM"/>
    </source>
</evidence>
<protein>
    <recommendedName>
        <fullName evidence="4">Lipoprotein</fullName>
    </recommendedName>
</protein>
<comment type="caution">
    <text evidence="2">The sequence shown here is derived from an EMBL/GenBank/DDBJ whole genome shotgun (WGS) entry which is preliminary data.</text>
</comment>
<feature type="signal peptide" evidence="1">
    <location>
        <begin position="1"/>
        <end position="22"/>
    </location>
</feature>
<dbReference type="OrthoDB" id="8612678at2"/>
<dbReference type="PROSITE" id="PS51257">
    <property type="entry name" value="PROKAR_LIPOPROTEIN"/>
    <property type="match status" value="1"/>
</dbReference>
<evidence type="ECO:0000256" key="1">
    <source>
        <dbReference type="SAM" id="SignalP"/>
    </source>
</evidence>
<dbReference type="RefSeq" id="WP_029096901.1">
    <property type="nucleotide sequence ID" value="NZ_BRLG01000006.1"/>
</dbReference>
<organism evidence="2 3">
    <name type="scientific">Budvicia aquatica</name>
    <dbReference type="NCBI Taxonomy" id="82979"/>
    <lineage>
        <taxon>Bacteria</taxon>
        <taxon>Pseudomonadati</taxon>
        <taxon>Pseudomonadota</taxon>
        <taxon>Gammaproteobacteria</taxon>
        <taxon>Enterobacterales</taxon>
        <taxon>Budviciaceae</taxon>
        <taxon>Budvicia</taxon>
    </lineage>
</organism>
<dbReference type="EMBL" id="PDDX01000001">
    <property type="protein sequence ID" value="PHI31987.1"/>
    <property type="molecule type" value="Genomic_DNA"/>
</dbReference>
<sequence>MYRLSFFILIISLLSGCAIQQAENAYKSGNYQETVSIIADYLDKKGTLPNESDSESMFSMVNNIVIRYENKIATASDGDYGTKISAYDNLLSMRKRLNNRFYDNHIRFLTGKYSIEQLNKNIAEQYYLKGKSIKPSGKDSHLAIAKAFSSGAEYYDYQDIKQLRDSHYKKYATLNADDFYQRGLAAVKTQDYASAATAFFSAEEAYRQYGSYKNSSSLAVKYDKQDKKQLSDQHYKDAVALSRTATSKYDYRRVADKYADAYKAYAKYGQVNDAQLQMNNYKNKGQIRVYIAADSGLQSKVEKELRYTFIDFTSSAASADVVINLSIDSDYKKEHEKRRTEALSENIVVSHEMVKNDKGELEKKNVYKEYKFNRKEIENRNRLDLSARLNVSGAFSYQNNYQEKASSYYTEFSYSGDVPKKYKDYSEGRWKSEDQLYDEANSDVWRKIKKDIAIVYDRITDI</sequence>
<name>A0A2C6DS10_9GAMM</name>
<dbReference type="Proteomes" id="UP000224974">
    <property type="component" value="Unassembled WGS sequence"/>
</dbReference>
<keyword evidence="3" id="KW-1185">Reference proteome</keyword>
<reference evidence="3" key="1">
    <citation type="submission" date="2017-09" db="EMBL/GenBank/DDBJ databases">
        <title>FDA dAtabase for Regulatory Grade micrObial Sequences (FDA-ARGOS): Supporting development and validation of Infectious Disease Dx tests.</title>
        <authorList>
            <person name="Minogue T."/>
            <person name="Wolcott M."/>
            <person name="Wasieloski L."/>
            <person name="Aguilar W."/>
            <person name="Moore D."/>
            <person name="Tallon L."/>
            <person name="Sadzewicz L."/>
            <person name="Ott S."/>
            <person name="Zhao X."/>
            <person name="Nagaraj S."/>
            <person name="Vavikolanu K."/>
            <person name="Aluvathingal J."/>
            <person name="Nadendla S."/>
            <person name="Sichtig H."/>
        </authorList>
    </citation>
    <scope>NUCLEOTIDE SEQUENCE [LARGE SCALE GENOMIC DNA]</scope>
    <source>
        <strain evidence="3">FDAARGOS_387</strain>
    </source>
</reference>
<dbReference type="STRING" id="1111728.GCA_000427805_03389"/>
<accession>A0A2C6DS10</accession>
<evidence type="ECO:0000313" key="2">
    <source>
        <dbReference type="EMBL" id="PHI31987.1"/>
    </source>
</evidence>